<gene>
    <name evidence="6" type="ORF">FDP41_013006</name>
</gene>
<comment type="function">
    <text evidence="4">May be involved in photoreceptor outer segment disk morphogenesis.</text>
</comment>
<dbReference type="EMBL" id="VFQX01000016">
    <property type="protein sequence ID" value="KAF0981218.1"/>
    <property type="molecule type" value="Genomic_DNA"/>
</dbReference>
<dbReference type="GO" id="GO:0005829">
    <property type="term" value="C:cytosol"/>
    <property type="evidence" value="ECO:0007669"/>
    <property type="project" value="TreeGrafter"/>
</dbReference>
<dbReference type="OMA" id="WYCGGHK"/>
<dbReference type="VEuPathDB" id="AmoebaDB:NF0122560"/>
<comment type="caution">
    <text evidence="6">The sequence shown here is derived from an EMBL/GenBank/DDBJ whole genome shotgun (WGS) entry which is preliminary data.</text>
</comment>
<dbReference type="AlphaFoldDB" id="A0A6A5C5W7"/>
<dbReference type="OrthoDB" id="259905at2759"/>
<dbReference type="RefSeq" id="XP_044565931.1">
    <property type="nucleotide sequence ID" value="XM_044703589.1"/>
</dbReference>
<evidence type="ECO:0000256" key="4">
    <source>
        <dbReference type="ARBA" id="ARBA00024819"/>
    </source>
</evidence>
<organism evidence="6 7">
    <name type="scientific">Naegleria fowleri</name>
    <name type="common">Brain eating amoeba</name>
    <dbReference type="NCBI Taxonomy" id="5763"/>
    <lineage>
        <taxon>Eukaryota</taxon>
        <taxon>Discoba</taxon>
        <taxon>Heterolobosea</taxon>
        <taxon>Tetramitia</taxon>
        <taxon>Eutetramitia</taxon>
        <taxon>Vahlkampfiidae</taxon>
        <taxon>Naegleria</taxon>
    </lineage>
</organism>
<dbReference type="VEuPathDB" id="AmoebaDB:NfTy_078750"/>
<keyword evidence="7" id="KW-1185">Reference proteome</keyword>
<keyword evidence="3" id="KW-0963">Cytoplasm</keyword>
<dbReference type="PANTHER" id="PTHR33958">
    <property type="entry name" value="PROTEIN C8ORF37"/>
    <property type="match status" value="1"/>
</dbReference>
<evidence type="ECO:0000256" key="5">
    <source>
        <dbReference type="ARBA" id="ARBA00026215"/>
    </source>
</evidence>
<dbReference type="Proteomes" id="UP000444721">
    <property type="component" value="Unassembled WGS sequence"/>
</dbReference>
<dbReference type="PANTHER" id="PTHR33958:SF1">
    <property type="entry name" value="CILIA- AND FLAGELLA-ASSOCIATED PROTEIN 418"/>
    <property type="match status" value="1"/>
</dbReference>
<dbReference type="GeneID" id="68120221"/>
<evidence type="ECO:0000313" key="7">
    <source>
        <dbReference type="Proteomes" id="UP000444721"/>
    </source>
</evidence>
<evidence type="ECO:0000313" key="6">
    <source>
        <dbReference type="EMBL" id="KAF0981218.1"/>
    </source>
</evidence>
<reference evidence="6 7" key="1">
    <citation type="journal article" date="2019" name="Sci. Rep.">
        <title>Nanopore sequencing improves the draft genome of the human pathogenic amoeba Naegleria fowleri.</title>
        <authorList>
            <person name="Liechti N."/>
            <person name="Schurch N."/>
            <person name="Bruggmann R."/>
            <person name="Wittwer M."/>
        </authorList>
    </citation>
    <scope>NUCLEOTIDE SEQUENCE [LARGE SCALE GENOMIC DNA]</scope>
    <source>
        <strain evidence="6 7">ATCC 30894</strain>
    </source>
</reference>
<dbReference type="VEuPathDB" id="AmoebaDB:FDP41_013006"/>
<evidence type="ECO:0000256" key="2">
    <source>
        <dbReference type="ARBA" id="ARBA00004496"/>
    </source>
</evidence>
<evidence type="ECO:0000256" key="1">
    <source>
        <dbReference type="ARBA" id="ARBA00004437"/>
    </source>
</evidence>
<protein>
    <recommendedName>
        <fullName evidence="5">Cilia- and flagella-associated protein 418</fullName>
    </recommendedName>
</protein>
<proteinExistence type="predicted"/>
<sequence>MPTSNSDTSSDAVACDLDELMVEIEEIIERPSSHPSPPQRAVTSKIEEIPRNVSSSPIMGSATHPQRNSKNNLYANLNNHVNYPPAQPQTLTSAASFKRPHHLNQFVQHSPTNRKINDHHELDKIMNELLEEPISPLVKKKNSFSKVNAFQVLSPSNGGTHQNSAQKISSSAITTHNNIGHFHTTSHHDTSSGIASTPRKCSAAFIGNSSDGLGINTYMSFKRCDDLRCMKCDFKVIIFDGKKWKSDVNYLFFRNNYPDTVKKGFEEKDFPDYSSYCCQCTWISVNERMNLKNIPSIHWYCGGHK</sequence>
<evidence type="ECO:0000256" key="3">
    <source>
        <dbReference type="ARBA" id="ARBA00022490"/>
    </source>
</evidence>
<dbReference type="InterPro" id="IPR029239">
    <property type="entry name" value="CFAP418"/>
</dbReference>
<accession>A0A6A5C5W7</accession>
<dbReference type="Pfam" id="PF14996">
    <property type="entry name" value="RMP"/>
    <property type="match status" value="1"/>
</dbReference>
<name>A0A6A5C5W7_NAEFO</name>
<comment type="subcellular location">
    <subcellularLocation>
        <location evidence="2">Cytoplasm</location>
    </subcellularLocation>
    <subcellularLocation>
        <location evidence="1">Photoreceptor inner segment</location>
    </subcellularLocation>
</comment>